<protein>
    <recommendedName>
        <fullName evidence="3">DUF5640 domain-containing protein</fullName>
    </recommendedName>
</protein>
<gene>
    <name evidence="1" type="ORF">GCM10011573_29110</name>
</gene>
<evidence type="ECO:0000313" key="2">
    <source>
        <dbReference type="Proteomes" id="UP000630615"/>
    </source>
</evidence>
<dbReference type="EMBL" id="BMKI01000007">
    <property type="protein sequence ID" value="GGC97770.1"/>
    <property type="molecule type" value="Genomic_DNA"/>
</dbReference>
<reference evidence="2" key="1">
    <citation type="journal article" date="2019" name="Int. J. Syst. Evol. Microbiol.">
        <title>The Global Catalogue of Microorganisms (GCM) 10K type strain sequencing project: providing services to taxonomists for standard genome sequencing and annotation.</title>
        <authorList>
            <consortium name="The Broad Institute Genomics Platform"/>
            <consortium name="The Broad Institute Genome Sequencing Center for Infectious Disease"/>
            <person name="Wu L."/>
            <person name="Ma J."/>
        </authorList>
    </citation>
    <scope>NUCLEOTIDE SEQUENCE [LARGE SCALE GENOMIC DNA]</scope>
    <source>
        <strain evidence="2">CGMCC 1.15942</strain>
    </source>
</reference>
<name>A0ABQ1PIC3_9ENTE</name>
<organism evidence="1 2">
    <name type="scientific">Enterococcus wangshanyuanii</name>
    <dbReference type="NCBI Taxonomy" id="2005703"/>
    <lineage>
        <taxon>Bacteria</taxon>
        <taxon>Bacillati</taxon>
        <taxon>Bacillota</taxon>
        <taxon>Bacilli</taxon>
        <taxon>Lactobacillales</taxon>
        <taxon>Enterococcaceae</taxon>
        <taxon>Enterococcus</taxon>
    </lineage>
</organism>
<dbReference type="PROSITE" id="PS51257">
    <property type="entry name" value="PROKAR_LIPOPROTEIN"/>
    <property type="match status" value="1"/>
</dbReference>
<dbReference type="RefSeq" id="WP_088270696.1">
    <property type="nucleotide sequence ID" value="NZ_BMKI01000007.1"/>
</dbReference>
<accession>A0ABQ1PIC3</accession>
<evidence type="ECO:0008006" key="3">
    <source>
        <dbReference type="Google" id="ProtNLM"/>
    </source>
</evidence>
<sequence>MKKMQKRLFVTVLLLVGVVLTVGCTKSFSIDGMWKSSNGTVVSFDDGSVSASLFGFNGGPDGSYSLSEKADSDGKYTLHGSHITGGEVNYLVEVKSNNEILLTSTSDSSATFAPKLLSLKRQ</sequence>
<keyword evidence="2" id="KW-1185">Reference proteome</keyword>
<proteinExistence type="predicted"/>
<evidence type="ECO:0000313" key="1">
    <source>
        <dbReference type="EMBL" id="GGC97770.1"/>
    </source>
</evidence>
<dbReference type="Proteomes" id="UP000630615">
    <property type="component" value="Unassembled WGS sequence"/>
</dbReference>
<comment type="caution">
    <text evidence="1">The sequence shown here is derived from an EMBL/GenBank/DDBJ whole genome shotgun (WGS) entry which is preliminary data.</text>
</comment>